<reference key="1">
    <citation type="journal article" date="2011" name="Mol. Biol. Evol.">
        <title>Unity in variety -- the pan-genome of the Chlamydiae.</title>
        <authorList>
            <person name="Collingro A."/>
            <person name="Tischler P."/>
            <person name="Weinmaier T."/>
            <person name="Penz T."/>
            <person name="Heinz E."/>
            <person name="Brunham R.C."/>
            <person name="Read T.D."/>
            <person name="Bavoil P.M."/>
            <person name="Sachse K."/>
            <person name="Kahane S."/>
            <person name="Friedman M.G."/>
            <person name="Rattei T."/>
            <person name="Myers G.S.A."/>
            <person name="Horn M."/>
        </authorList>
    </citation>
    <scope>NUCLEOTIDE SEQUENCE</scope>
    <source>
        <strain>Z</strain>
    </source>
</reference>
<dbReference type="STRING" id="331113.SNE_A18680"/>
<dbReference type="eggNOG" id="COG1249">
    <property type="taxonomic scope" value="Bacteria"/>
</dbReference>
<dbReference type="Gene3D" id="3.30.390.30">
    <property type="match status" value="1"/>
</dbReference>
<keyword evidence="4" id="KW-0560">Oxidoreductase</keyword>
<dbReference type="InterPro" id="IPR023753">
    <property type="entry name" value="FAD/NAD-binding_dom"/>
</dbReference>
<organism evidence="11 12">
    <name type="scientific">Simkania negevensis (strain ATCC VR-1471 / DSM 27360 / Z)</name>
    <dbReference type="NCBI Taxonomy" id="331113"/>
    <lineage>
        <taxon>Bacteria</taxon>
        <taxon>Pseudomonadati</taxon>
        <taxon>Chlamydiota</taxon>
        <taxon>Chlamydiia</taxon>
        <taxon>Parachlamydiales</taxon>
        <taxon>Simkaniaceae</taxon>
        <taxon>Simkania</taxon>
    </lineage>
</organism>
<protein>
    <recommendedName>
        <fullName evidence="6">E3 component of 2-oxoglutarate dehydrogenase complex</fullName>
    </recommendedName>
</protein>
<dbReference type="GO" id="GO:0050660">
    <property type="term" value="F:flavin adenine dinucleotide binding"/>
    <property type="evidence" value="ECO:0007669"/>
    <property type="project" value="TreeGrafter"/>
</dbReference>
<comment type="similarity">
    <text evidence="1">Belongs to the class-I pyridine nucleotide-disulfide oxidoreductase family.</text>
</comment>
<dbReference type="PANTHER" id="PTHR43014:SF2">
    <property type="entry name" value="MERCURIC REDUCTASE"/>
    <property type="match status" value="1"/>
</dbReference>
<keyword evidence="7" id="KW-0520">NAD</keyword>
<dbReference type="Pfam" id="PF07992">
    <property type="entry name" value="Pyr_redox_2"/>
    <property type="match status" value="1"/>
</dbReference>
<feature type="binding site" evidence="7">
    <location>
        <begin position="173"/>
        <end position="180"/>
    </location>
    <ligand>
        <name>NAD(+)</name>
        <dbReference type="ChEBI" id="CHEBI:57540"/>
    </ligand>
</feature>
<dbReference type="PRINTS" id="PR00411">
    <property type="entry name" value="PNDRDTASEI"/>
</dbReference>
<gene>
    <name evidence="11" type="ordered locus">SNE_A18680</name>
</gene>
<evidence type="ECO:0000256" key="1">
    <source>
        <dbReference type="ARBA" id="ARBA00007532"/>
    </source>
</evidence>
<evidence type="ECO:0000259" key="10">
    <source>
        <dbReference type="Pfam" id="PF07992"/>
    </source>
</evidence>
<feature type="domain" description="FAD/NAD(P)-binding" evidence="10">
    <location>
        <begin position="2"/>
        <end position="312"/>
    </location>
</feature>
<evidence type="ECO:0000256" key="5">
    <source>
        <dbReference type="ARBA" id="ARBA00056335"/>
    </source>
</evidence>
<feature type="disulfide bond" description="Redox-active" evidence="8">
    <location>
        <begin position="39"/>
        <end position="44"/>
    </location>
</feature>
<evidence type="ECO:0000256" key="3">
    <source>
        <dbReference type="ARBA" id="ARBA00022827"/>
    </source>
</evidence>
<comment type="cofactor">
    <cofactor evidence="7">
        <name>FAD</name>
        <dbReference type="ChEBI" id="CHEBI:57692"/>
    </cofactor>
    <text evidence="7">Binds 1 FAD per subunit.</text>
</comment>
<feature type="binding site" evidence="7">
    <location>
        <position position="48"/>
    </location>
    <ligand>
        <name>FAD</name>
        <dbReference type="ChEBI" id="CHEBI:57692"/>
    </ligand>
</feature>
<name>F8L3A6_SIMNZ</name>
<dbReference type="InterPro" id="IPR036188">
    <property type="entry name" value="FAD/NAD-bd_sf"/>
</dbReference>
<dbReference type="SUPFAM" id="SSF51905">
    <property type="entry name" value="FAD/NAD(P)-binding domain"/>
    <property type="match status" value="1"/>
</dbReference>
<evidence type="ECO:0000256" key="7">
    <source>
        <dbReference type="PIRSR" id="PIRSR000350-3"/>
    </source>
</evidence>
<comment type="function">
    <text evidence="5">The branched-chain alpha-keto dehydrogenase complex catalyzes the overall conversion of alpha-keto acids to acyl-CoA and CO(2). It contains multiple copies of 3 enzymatic components: branched-chain alpha-keto acid decarboxylase (E1), lipoamide acyltransferase (E2) and lipoamide dehydrogenase (E3).</text>
</comment>
<dbReference type="GO" id="GO:0003955">
    <property type="term" value="F:NAD(P)H dehydrogenase (quinone) activity"/>
    <property type="evidence" value="ECO:0007669"/>
    <property type="project" value="TreeGrafter"/>
</dbReference>
<feature type="binding site" evidence="7">
    <location>
        <position position="257"/>
    </location>
    <ligand>
        <name>NAD(+)</name>
        <dbReference type="ChEBI" id="CHEBI:57540"/>
    </ligand>
</feature>
<dbReference type="EMBL" id="FR872582">
    <property type="protein sequence ID" value="CCB89745.1"/>
    <property type="molecule type" value="Genomic_DNA"/>
</dbReference>
<dbReference type="Gene3D" id="3.50.50.60">
    <property type="entry name" value="FAD/NAD(P)-binding domain"/>
    <property type="match status" value="2"/>
</dbReference>
<keyword evidence="3 7" id="KW-0274">FAD</keyword>
<dbReference type="Proteomes" id="UP000000496">
    <property type="component" value="Chromosome gsn.131"/>
</dbReference>
<sequence length="459" mass="50363">MYDIIVIGAGAGGLVIAIGAAKAGKKTLLIEKGEFGGDCTNYGCIPSKSLIASAQVAHTIKSAEKHGIQTGPITIDTGKVLDRVRDIVETIRSHEDPEALQKHGVKTLKGTASFKDRHTLFVNETQVRGKQIVIATGSTPFVPLIAGLEKTPFYTNENIFHLKQLPKSMIFLGGGPISCELSQALARLGTEVILIENEKILAREDGDARQVLEATLQKEGVSLILGDRPKKILLDDRYTVWVGGRVVQADALFIGTGRRPNLRSLNLDKAEVKWTQNGIVVNKYGRTNQRHIWAVGDATGQPFFTHNAENQARTVLKNLLLPFKFKKSNQPLPRTTYTDPEISSIGLLEEEALQKYGAKKLAIYTVSLAEVDRNLTSGHTEGFVKIITKKWSSQIIGATIVGPRAGEMLMEISMAMFTKTPLRKLSNLIHPYPTYNLAIRKAADLYLTQTLLGAFKRKS</sequence>
<evidence type="ECO:0000256" key="2">
    <source>
        <dbReference type="ARBA" id="ARBA00022630"/>
    </source>
</evidence>
<dbReference type="SUPFAM" id="SSF55424">
    <property type="entry name" value="FAD/NAD-linked reductases, dimerisation (C-terminal) domain"/>
    <property type="match status" value="1"/>
</dbReference>
<reference evidence="11 12" key="2">
    <citation type="journal article" date="2011" name="Mol. Biol. Evol.">
        <title>Unity in variety--the pan-genome of the Chlamydiae.</title>
        <authorList>
            <person name="Collingro A."/>
            <person name="Tischler P."/>
            <person name="Weinmaier T."/>
            <person name="Penz T."/>
            <person name="Heinz E."/>
            <person name="Brunham R.C."/>
            <person name="Read T.D."/>
            <person name="Bavoil P.M."/>
            <person name="Sachse K."/>
            <person name="Kahane S."/>
            <person name="Friedman M.G."/>
            <person name="Rattei T."/>
            <person name="Myers G.S."/>
            <person name="Horn M."/>
        </authorList>
    </citation>
    <scope>NUCLEOTIDE SEQUENCE [LARGE SCALE GENOMIC DNA]</scope>
    <source>
        <strain evidence="12">ATCC VR-1471 / Z</strain>
    </source>
</reference>
<proteinExistence type="inferred from homology"/>
<feature type="binding site" evidence="7">
    <location>
        <position position="196"/>
    </location>
    <ligand>
        <name>NAD(+)</name>
        <dbReference type="ChEBI" id="CHEBI:57540"/>
    </ligand>
</feature>
<dbReference type="OrthoDB" id="9800167at2"/>
<dbReference type="PIRSF" id="PIRSF000350">
    <property type="entry name" value="Mercury_reductase_MerA"/>
    <property type="match status" value="1"/>
</dbReference>
<dbReference type="Pfam" id="PF02852">
    <property type="entry name" value="Pyr_redox_dim"/>
    <property type="match status" value="1"/>
</dbReference>
<dbReference type="PRINTS" id="PR00368">
    <property type="entry name" value="FADPNR"/>
</dbReference>
<evidence type="ECO:0000256" key="6">
    <source>
        <dbReference type="ARBA" id="ARBA00080347"/>
    </source>
</evidence>
<keyword evidence="12" id="KW-1185">Reference proteome</keyword>
<keyword evidence="7" id="KW-0547">Nucleotide-binding</keyword>
<dbReference type="KEGG" id="sng:SNE_A18680"/>
<feature type="domain" description="Pyridine nucleotide-disulphide oxidoreductase dimerisation" evidence="9">
    <location>
        <begin position="333"/>
        <end position="442"/>
    </location>
</feature>
<accession>F8L3A6</accession>
<dbReference type="InterPro" id="IPR016156">
    <property type="entry name" value="FAD/NAD-linked_Rdtase_dimer_sf"/>
</dbReference>
<feature type="binding site" evidence="7">
    <location>
        <begin position="136"/>
        <end position="138"/>
    </location>
    <ligand>
        <name>FAD</name>
        <dbReference type="ChEBI" id="CHEBI:57692"/>
    </ligand>
</feature>
<dbReference type="InterPro" id="IPR004099">
    <property type="entry name" value="Pyr_nucl-diS_OxRdtase_dimer"/>
</dbReference>
<evidence type="ECO:0000259" key="9">
    <source>
        <dbReference type="Pfam" id="PF02852"/>
    </source>
</evidence>
<dbReference type="InterPro" id="IPR001100">
    <property type="entry name" value="Pyr_nuc-diS_OxRdtase"/>
</dbReference>
<evidence type="ECO:0000256" key="8">
    <source>
        <dbReference type="PIRSR" id="PIRSR000350-4"/>
    </source>
</evidence>
<dbReference type="FunFam" id="3.30.390.30:FF:000001">
    <property type="entry name" value="Dihydrolipoyl dehydrogenase"/>
    <property type="match status" value="1"/>
</dbReference>
<dbReference type="RefSeq" id="WP_013944211.1">
    <property type="nucleotide sequence ID" value="NC_015713.1"/>
</dbReference>
<evidence type="ECO:0000313" key="12">
    <source>
        <dbReference type="Proteomes" id="UP000000496"/>
    </source>
</evidence>
<feature type="binding site" evidence="7">
    <location>
        <position position="297"/>
    </location>
    <ligand>
        <name>FAD</name>
        <dbReference type="ChEBI" id="CHEBI:57692"/>
    </ligand>
</feature>
<keyword evidence="2" id="KW-0285">Flavoprotein</keyword>
<dbReference type="AlphaFoldDB" id="F8L3A6"/>
<dbReference type="PANTHER" id="PTHR43014">
    <property type="entry name" value="MERCURIC REDUCTASE"/>
    <property type="match status" value="1"/>
</dbReference>
<dbReference type="HOGENOM" id="CLU_016755_1_2_0"/>
<evidence type="ECO:0000313" key="11">
    <source>
        <dbReference type="EMBL" id="CCB89745.1"/>
    </source>
</evidence>
<evidence type="ECO:0000256" key="4">
    <source>
        <dbReference type="ARBA" id="ARBA00023002"/>
    </source>
</evidence>